<keyword evidence="7" id="KW-0067">ATP-binding</keyword>
<dbReference type="RefSeq" id="WP_012868263.1">
    <property type="nucleotide sequence ID" value="NC_013521.1"/>
</dbReference>
<dbReference type="Pfam" id="PF07730">
    <property type="entry name" value="HisKA_3"/>
    <property type="match status" value="1"/>
</dbReference>
<dbReference type="GO" id="GO:0000155">
    <property type="term" value="F:phosphorelay sensor kinase activity"/>
    <property type="evidence" value="ECO:0007669"/>
    <property type="project" value="InterPro"/>
</dbReference>
<evidence type="ECO:0000256" key="8">
    <source>
        <dbReference type="ARBA" id="ARBA00023012"/>
    </source>
</evidence>
<evidence type="ECO:0000256" key="2">
    <source>
        <dbReference type="ARBA" id="ARBA00012438"/>
    </source>
</evidence>
<dbReference type="Gene3D" id="3.30.565.10">
    <property type="entry name" value="Histidine kinase-like ATPase, C-terminal domain"/>
    <property type="match status" value="1"/>
</dbReference>
<dbReference type="SUPFAM" id="SSF55874">
    <property type="entry name" value="ATPase domain of HSP90 chaperone/DNA topoisomerase II/histidine kinase"/>
    <property type="match status" value="1"/>
</dbReference>
<gene>
    <name evidence="13" type="ordered locus">Sked_33000</name>
</gene>
<dbReference type="HOGENOM" id="CLU_000445_20_1_11"/>
<dbReference type="InterPro" id="IPR036890">
    <property type="entry name" value="HATPase_C_sf"/>
</dbReference>
<feature type="transmembrane region" description="Helical" evidence="10">
    <location>
        <begin position="134"/>
        <end position="157"/>
    </location>
</feature>
<feature type="signal peptide" evidence="11">
    <location>
        <begin position="1"/>
        <end position="22"/>
    </location>
</feature>
<sequence>MSRRASRTAVVLATCAAAVAVAAVTVLSFGADHRVLLGSWPVWVGAALVAVLSLGARSYPRTAIVAASATCAVVLAVSTHSGGVVPLTLACALTGAQAWPFVTAPAWRVPLLAATTAATTAGVVVATADRPVTAMLAAATWTVALGVATFLFTVPVSRARQRQALLRESLDKAATEIAVTSRRAVEDERVRIARDLHDSAGHLVTAINIHASIAQKTIHQAPETAAEAISTVEEYSRQAVHEIQSVLRVLDGAAAPVGEEPGLEALDALVEEVAGLGLAVQVSEVGEEVPVSPAVSAVAYRLLREGLVNVRKHSAGREARVVLRWPEPGIRSDVIEVEVVDAGPPVGASTGSGIGLRSLRERVALEGGTVVVGRLSTGGFHVRARIPLSPHPPAPPQGSSTSAAPKETSWT</sequence>
<dbReference type="PANTHER" id="PTHR24421">
    <property type="entry name" value="NITRATE/NITRITE SENSOR PROTEIN NARX-RELATED"/>
    <property type="match status" value="1"/>
</dbReference>
<dbReference type="Proteomes" id="UP000000322">
    <property type="component" value="Chromosome"/>
</dbReference>
<dbReference type="AlphaFoldDB" id="D1BDX4"/>
<accession>D1BDX4</accession>
<evidence type="ECO:0000256" key="1">
    <source>
        <dbReference type="ARBA" id="ARBA00000085"/>
    </source>
</evidence>
<evidence type="ECO:0000256" key="7">
    <source>
        <dbReference type="ARBA" id="ARBA00022840"/>
    </source>
</evidence>
<dbReference type="GO" id="GO:0016020">
    <property type="term" value="C:membrane"/>
    <property type="evidence" value="ECO:0007669"/>
    <property type="project" value="InterPro"/>
</dbReference>
<protein>
    <recommendedName>
        <fullName evidence="2">histidine kinase</fullName>
        <ecNumber evidence="2">2.7.13.3</ecNumber>
    </recommendedName>
</protein>
<keyword evidence="4" id="KW-0808">Transferase</keyword>
<feature type="domain" description="Signal transduction histidine kinase subgroup 3 dimerisation and phosphoacceptor" evidence="12">
    <location>
        <begin position="188"/>
        <end position="251"/>
    </location>
</feature>
<feature type="compositionally biased region" description="Polar residues" evidence="9">
    <location>
        <begin position="397"/>
        <end position="411"/>
    </location>
</feature>
<evidence type="ECO:0000256" key="5">
    <source>
        <dbReference type="ARBA" id="ARBA00022741"/>
    </source>
</evidence>
<dbReference type="Gene3D" id="1.20.5.1930">
    <property type="match status" value="1"/>
</dbReference>
<dbReference type="CDD" id="cd16917">
    <property type="entry name" value="HATPase_UhpB-NarQ-NarX-like"/>
    <property type="match status" value="1"/>
</dbReference>
<evidence type="ECO:0000256" key="11">
    <source>
        <dbReference type="SAM" id="SignalP"/>
    </source>
</evidence>
<keyword evidence="5" id="KW-0547">Nucleotide-binding</keyword>
<dbReference type="PANTHER" id="PTHR24421:SF10">
    <property type="entry name" value="NITRATE_NITRITE SENSOR PROTEIN NARQ"/>
    <property type="match status" value="1"/>
</dbReference>
<dbReference type="GO" id="GO:0046983">
    <property type="term" value="F:protein dimerization activity"/>
    <property type="evidence" value="ECO:0007669"/>
    <property type="project" value="InterPro"/>
</dbReference>
<keyword evidence="10" id="KW-0472">Membrane</keyword>
<dbReference type="InterPro" id="IPR050482">
    <property type="entry name" value="Sensor_HK_TwoCompSys"/>
</dbReference>
<evidence type="ECO:0000256" key="3">
    <source>
        <dbReference type="ARBA" id="ARBA00022553"/>
    </source>
</evidence>
<proteinExistence type="predicted"/>
<evidence type="ECO:0000256" key="9">
    <source>
        <dbReference type="SAM" id="MobiDB-lite"/>
    </source>
</evidence>
<dbReference type="KEGG" id="ske:Sked_33000"/>
<evidence type="ECO:0000256" key="10">
    <source>
        <dbReference type="SAM" id="Phobius"/>
    </source>
</evidence>
<reference evidence="13 14" key="1">
    <citation type="journal article" date="2009" name="Stand. Genomic Sci.">
        <title>Complete genome sequence of Sanguibacter keddieii type strain (ST-74).</title>
        <authorList>
            <person name="Ivanova N."/>
            <person name="Sikorski J."/>
            <person name="Sims D."/>
            <person name="Brettin T."/>
            <person name="Detter J.C."/>
            <person name="Han C."/>
            <person name="Lapidus A."/>
            <person name="Copeland A."/>
            <person name="Glavina Del Rio T."/>
            <person name="Nolan M."/>
            <person name="Chen F."/>
            <person name="Lucas S."/>
            <person name="Tice H."/>
            <person name="Cheng J.F."/>
            <person name="Bruce D."/>
            <person name="Goodwin L."/>
            <person name="Pitluck S."/>
            <person name="Pati A."/>
            <person name="Mavromatis K."/>
            <person name="Chen A."/>
            <person name="Palaniappan K."/>
            <person name="D'haeseleer P."/>
            <person name="Chain P."/>
            <person name="Bristow J."/>
            <person name="Eisen J.A."/>
            <person name="Markowitz V."/>
            <person name="Hugenholtz P."/>
            <person name="Goker M."/>
            <person name="Pukall R."/>
            <person name="Klenk H.P."/>
            <person name="Kyrpides N.C."/>
        </authorList>
    </citation>
    <scope>NUCLEOTIDE SEQUENCE [LARGE SCALE GENOMIC DNA]</scope>
    <source>
        <strain evidence="14">ATCC 51767 / DSM 10542 / NCFB 3025 / ST-74</strain>
    </source>
</reference>
<feature type="transmembrane region" description="Helical" evidence="10">
    <location>
        <begin position="62"/>
        <end position="78"/>
    </location>
</feature>
<dbReference type="OrthoDB" id="227596at2"/>
<organism evidence="13 14">
    <name type="scientific">Sanguibacter keddieii (strain ATCC 51767 / DSM 10542 / NCFB 3025 / ST-74)</name>
    <dbReference type="NCBI Taxonomy" id="446469"/>
    <lineage>
        <taxon>Bacteria</taxon>
        <taxon>Bacillati</taxon>
        <taxon>Actinomycetota</taxon>
        <taxon>Actinomycetes</taxon>
        <taxon>Micrococcales</taxon>
        <taxon>Sanguibacteraceae</taxon>
        <taxon>Sanguibacter</taxon>
    </lineage>
</organism>
<evidence type="ECO:0000313" key="14">
    <source>
        <dbReference type="Proteomes" id="UP000000322"/>
    </source>
</evidence>
<keyword evidence="6 13" id="KW-0418">Kinase</keyword>
<name>D1BDX4_SANKS</name>
<keyword evidence="10" id="KW-0812">Transmembrane</keyword>
<comment type="catalytic activity">
    <reaction evidence="1">
        <text>ATP + protein L-histidine = ADP + protein N-phospho-L-histidine.</text>
        <dbReference type="EC" id="2.7.13.3"/>
    </reaction>
</comment>
<feature type="transmembrane region" description="Helical" evidence="10">
    <location>
        <begin position="109"/>
        <end position="128"/>
    </location>
</feature>
<keyword evidence="11" id="KW-0732">Signal</keyword>
<dbReference type="STRING" id="446469.Sked_33000"/>
<dbReference type="eggNOG" id="COG4585">
    <property type="taxonomic scope" value="Bacteria"/>
</dbReference>
<evidence type="ECO:0000256" key="6">
    <source>
        <dbReference type="ARBA" id="ARBA00022777"/>
    </source>
</evidence>
<keyword evidence="8" id="KW-0902">Two-component regulatory system</keyword>
<dbReference type="InterPro" id="IPR011712">
    <property type="entry name" value="Sig_transdc_His_kin_sub3_dim/P"/>
</dbReference>
<dbReference type="EC" id="2.7.13.3" evidence="2"/>
<feature type="transmembrane region" description="Helical" evidence="10">
    <location>
        <begin position="38"/>
        <end position="55"/>
    </location>
</feature>
<evidence type="ECO:0000313" key="13">
    <source>
        <dbReference type="EMBL" id="ACZ23195.1"/>
    </source>
</evidence>
<evidence type="ECO:0000259" key="12">
    <source>
        <dbReference type="Pfam" id="PF07730"/>
    </source>
</evidence>
<feature type="chain" id="PRO_5003021424" description="histidine kinase" evidence="11">
    <location>
        <begin position="23"/>
        <end position="411"/>
    </location>
</feature>
<feature type="region of interest" description="Disordered" evidence="9">
    <location>
        <begin position="384"/>
        <end position="411"/>
    </location>
</feature>
<keyword evidence="14" id="KW-1185">Reference proteome</keyword>
<dbReference type="GO" id="GO:0005524">
    <property type="term" value="F:ATP binding"/>
    <property type="evidence" value="ECO:0007669"/>
    <property type="project" value="UniProtKB-KW"/>
</dbReference>
<evidence type="ECO:0000256" key="4">
    <source>
        <dbReference type="ARBA" id="ARBA00022679"/>
    </source>
</evidence>
<keyword evidence="3" id="KW-0597">Phosphoprotein</keyword>
<keyword evidence="10" id="KW-1133">Transmembrane helix</keyword>
<dbReference type="EMBL" id="CP001819">
    <property type="protein sequence ID" value="ACZ23195.1"/>
    <property type="molecule type" value="Genomic_DNA"/>
</dbReference>